<keyword evidence="2" id="KW-1185">Reference proteome</keyword>
<evidence type="ECO:0000313" key="2">
    <source>
        <dbReference type="Proteomes" id="UP000252586"/>
    </source>
</evidence>
<reference evidence="1 2" key="1">
    <citation type="submission" date="2018-06" db="EMBL/GenBank/DDBJ databases">
        <title>Genomic Encyclopedia of Type Strains, Phase IV (KMG-IV): sequencing the most valuable type-strain genomes for metagenomic binning, comparative biology and taxonomic classification.</title>
        <authorList>
            <person name="Goeker M."/>
        </authorList>
    </citation>
    <scope>NUCLEOTIDE SEQUENCE [LARGE SCALE GENOMIC DNA]</scope>
    <source>
        <strain evidence="1 2">DSM 44599</strain>
    </source>
</reference>
<organism evidence="1 2">
    <name type="scientific">Nocardia puris</name>
    <dbReference type="NCBI Taxonomy" id="208602"/>
    <lineage>
        <taxon>Bacteria</taxon>
        <taxon>Bacillati</taxon>
        <taxon>Actinomycetota</taxon>
        <taxon>Actinomycetes</taxon>
        <taxon>Mycobacteriales</taxon>
        <taxon>Nocardiaceae</taxon>
        <taxon>Nocardia</taxon>
    </lineage>
</organism>
<protein>
    <submittedName>
        <fullName evidence="1">Uncharacterized protein</fullName>
    </submittedName>
</protein>
<comment type="caution">
    <text evidence="1">The sequence shown here is derived from an EMBL/GenBank/DDBJ whole genome shotgun (WGS) entry which is preliminary data.</text>
</comment>
<proteinExistence type="predicted"/>
<accession>A0A366E4E4</accession>
<dbReference type="AlphaFoldDB" id="A0A366E4E4"/>
<gene>
    <name evidence="1" type="ORF">DFR74_101685</name>
</gene>
<sequence>MKRSTTLLATAGIITAGTVALQLLGGAGTGGFDPFTDVSFGHVGQPFTPAGTGGLQ</sequence>
<dbReference type="Proteomes" id="UP000252586">
    <property type="component" value="Unassembled WGS sequence"/>
</dbReference>
<name>A0A366E4E4_9NOCA</name>
<dbReference type="EMBL" id="QNRE01000001">
    <property type="protein sequence ID" value="RBO96669.1"/>
    <property type="molecule type" value="Genomic_DNA"/>
</dbReference>
<evidence type="ECO:0000313" key="1">
    <source>
        <dbReference type="EMBL" id="RBO96669.1"/>
    </source>
</evidence>
<dbReference type="RefSeq" id="WP_157115886.1">
    <property type="nucleotide sequence ID" value="NZ_CP107943.1"/>
</dbReference>